<sequence length="291" mass="32169">MKLNDYVDIYFVNKLHWPGRSGFDMKLEILGPSAWREYRGKPTSSGINETTHLAKIGDAQGRLRDCFVKLLPPQTPALLCEAIGWLLARAAAVPCPDFAAIVLVPVDALRQHGPLPSEYDKASLAPAWCSEIVAGNSVRQVHKMKFFLARSACLRSKDARKIAAFDQWSDLRDRNFGNVIHSSKGGYVAIDHETLLHDLLWLRCGMSWEERSLLENARSALAGADFQRFQLDMAAAAASHGAALVDAEADIEETLSRLFPAQGPELFSEITALLRERSAPGWMADNLKVIA</sequence>
<dbReference type="AlphaFoldDB" id="A0A7Z2ZUK3"/>
<protein>
    <submittedName>
        <fullName evidence="1">Uncharacterized protein</fullName>
    </submittedName>
</protein>
<dbReference type="RefSeq" id="WP_170204583.1">
    <property type="nucleotide sequence ID" value="NZ_CP051685.1"/>
</dbReference>
<reference evidence="1 2" key="1">
    <citation type="submission" date="2020-04" db="EMBL/GenBank/DDBJ databases">
        <title>Genome sequencing of novel species.</title>
        <authorList>
            <person name="Heo J."/>
            <person name="Kim S.-J."/>
            <person name="Kim J.-S."/>
            <person name="Hong S.-B."/>
            <person name="Kwon S.-W."/>
        </authorList>
    </citation>
    <scope>NUCLEOTIDE SEQUENCE [LARGE SCALE GENOMIC DNA]</scope>
    <source>
        <strain evidence="1 2">GN2-R2</strain>
    </source>
</reference>
<dbReference type="Proteomes" id="UP000502415">
    <property type="component" value="Chromosome"/>
</dbReference>
<dbReference type="EMBL" id="CP051685">
    <property type="protein sequence ID" value="QJE02499.1"/>
    <property type="molecule type" value="Genomic_DNA"/>
</dbReference>
<accession>A0A7Z2ZUK3</accession>
<keyword evidence="2" id="KW-1185">Reference proteome</keyword>
<gene>
    <name evidence="1" type="ORF">HH212_22810</name>
</gene>
<dbReference type="KEGG" id="mfy:HH212_22810"/>
<evidence type="ECO:0000313" key="1">
    <source>
        <dbReference type="EMBL" id="QJE02499.1"/>
    </source>
</evidence>
<name>A0A7Z2ZUK3_9BURK</name>
<evidence type="ECO:0000313" key="2">
    <source>
        <dbReference type="Proteomes" id="UP000502415"/>
    </source>
</evidence>
<proteinExistence type="predicted"/>
<organism evidence="1 2">
    <name type="scientific">Massilia forsythiae</name>
    <dbReference type="NCBI Taxonomy" id="2728020"/>
    <lineage>
        <taxon>Bacteria</taxon>
        <taxon>Pseudomonadati</taxon>
        <taxon>Pseudomonadota</taxon>
        <taxon>Betaproteobacteria</taxon>
        <taxon>Burkholderiales</taxon>
        <taxon>Oxalobacteraceae</taxon>
        <taxon>Telluria group</taxon>
        <taxon>Massilia</taxon>
    </lineage>
</organism>